<sequence length="204" mass="22403">MPVQVDERVLPAERPQDYVLRLARDKARAANRLLERPQPPNTLIIAADTAVAAEINVVEGENIANLGNFPTPGSGFRFDILGKPTDEEDAQSMLSQLRGRTHKVYSALAVLWVQDDSMLDELIVTEVPMRNYSDEEIMVYIASGDPFDKAGGYAIQNAKFAPVQNLQGCYANVMGLPLCHLSRLISTFDMNPPTDIAAACQISL</sequence>
<dbReference type="PIRSF" id="PIRSF006305">
    <property type="entry name" value="Maf"/>
    <property type="match status" value="1"/>
</dbReference>
<dbReference type="AlphaFoldDB" id="X1SVY0"/>
<dbReference type="Gene3D" id="3.90.950.10">
    <property type="match status" value="1"/>
</dbReference>
<dbReference type="CDD" id="cd00555">
    <property type="entry name" value="Maf"/>
    <property type="match status" value="1"/>
</dbReference>
<evidence type="ECO:0008006" key="4">
    <source>
        <dbReference type="Google" id="ProtNLM"/>
    </source>
</evidence>
<protein>
    <recommendedName>
        <fullName evidence="4">Maf-like protein</fullName>
    </recommendedName>
</protein>
<proteinExistence type="inferred from homology"/>
<evidence type="ECO:0000313" key="3">
    <source>
        <dbReference type="EMBL" id="GAI97118.1"/>
    </source>
</evidence>
<dbReference type="InterPro" id="IPR003697">
    <property type="entry name" value="Maf-like"/>
</dbReference>
<dbReference type="EMBL" id="BARW01024894">
    <property type="protein sequence ID" value="GAI97118.1"/>
    <property type="molecule type" value="Genomic_DNA"/>
</dbReference>
<dbReference type="PANTHER" id="PTHR43213:SF5">
    <property type="entry name" value="BIFUNCTIONAL DTTP_UTP PYROPHOSPHATASE_METHYLTRANSFERASE PROTEIN-RELATED"/>
    <property type="match status" value="1"/>
</dbReference>
<dbReference type="InterPro" id="IPR029001">
    <property type="entry name" value="ITPase-like_fam"/>
</dbReference>
<dbReference type="SUPFAM" id="SSF52972">
    <property type="entry name" value="ITPase-like"/>
    <property type="match status" value="2"/>
</dbReference>
<evidence type="ECO:0000256" key="1">
    <source>
        <dbReference type="ARBA" id="ARBA00001968"/>
    </source>
</evidence>
<feature type="non-terminal residue" evidence="3">
    <location>
        <position position="204"/>
    </location>
</feature>
<dbReference type="PANTHER" id="PTHR43213">
    <property type="entry name" value="BIFUNCTIONAL DTTP/UTP PYROPHOSPHATASE/METHYLTRANSFERASE PROTEIN-RELATED"/>
    <property type="match status" value="1"/>
</dbReference>
<reference evidence="3" key="1">
    <citation type="journal article" date="2014" name="Front. Microbiol.">
        <title>High frequency of phylogenetically diverse reductive dehalogenase-homologous genes in deep subseafloor sedimentary metagenomes.</title>
        <authorList>
            <person name="Kawai M."/>
            <person name="Futagami T."/>
            <person name="Toyoda A."/>
            <person name="Takaki Y."/>
            <person name="Nishi S."/>
            <person name="Hori S."/>
            <person name="Arai W."/>
            <person name="Tsubouchi T."/>
            <person name="Morono Y."/>
            <person name="Uchiyama I."/>
            <person name="Ito T."/>
            <person name="Fujiyama A."/>
            <person name="Inagaki F."/>
            <person name="Takami H."/>
        </authorList>
    </citation>
    <scope>NUCLEOTIDE SEQUENCE</scope>
    <source>
        <strain evidence="3">Expedition CK06-06</strain>
    </source>
</reference>
<organism evidence="3">
    <name type="scientific">marine sediment metagenome</name>
    <dbReference type="NCBI Taxonomy" id="412755"/>
    <lineage>
        <taxon>unclassified sequences</taxon>
        <taxon>metagenomes</taxon>
        <taxon>ecological metagenomes</taxon>
    </lineage>
</organism>
<comment type="caution">
    <text evidence="3">The sequence shown here is derived from an EMBL/GenBank/DDBJ whole genome shotgun (WGS) entry which is preliminary data.</text>
</comment>
<dbReference type="Pfam" id="PF02545">
    <property type="entry name" value="Maf"/>
    <property type="match status" value="1"/>
</dbReference>
<accession>X1SVY0</accession>
<comment type="cofactor">
    <cofactor evidence="1">
        <name>a divalent metal cation</name>
        <dbReference type="ChEBI" id="CHEBI:60240"/>
    </cofactor>
</comment>
<keyword evidence="2" id="KW-0378">Hydrolase</keyword>
<name>X1SVY0_9ZZZZ</name>
<gene>
    <name evidence="3" type="ORF">S12H4_40935</name>
</gene>
<evidence type="ECO:0000256" key="2">
    <source>
        <dbReference type="ARBA" id="ARBA00022801"/>
    </source>
</evidence>
<dbReference type="GO" id="GO:0047429">
    <property type="term" value="F:nucleoside triphosphate diphosphatase activity"/>
    <property type="evidence" value="ECO:0007669"/>
    <property type="project" value="InterPro"/>
</dbReference>
<dbReference type="HAMAP" id="MF_00528">
    <property type="entry name" value="Maf"/>
    <property type="match status" value="1"/>
</dbReference>